<evidence type="ECO:0000313" key="2">
    <source>
        <dbReference type="Proteomes" id="UP000561417"/>
    </source>
</evidence>
<keyword evidence="2" id="KW-1185">Reference proteome</keyword>
<gene>
    <name evidence="1" type="ORF">HNQ69_000401</name>
</gene>
<evidence type="ECO:0000313" key="1">
    <source>
        <dbReference type="EMBL" id="MBB5073297.1"/>
    </source>
</evidence>
<name>A0A840NYZ2_9HYPH</name>
<organism evidence="1 2">
    <name type="scientific">Bartonella callosciuri</name>
    <dbReference type="NCBI Taxonomy" id="686223"/>
    <lineage>
        <taxon>Bacteria</taxon>
        <taxon>Pseudomonadati</taxon>
        <taxon>Pseudomonadota</taxon>
        <taxon>Alphaproteobacteria</taxon>
        <taxon>Hyphomicrobiales</taxon>
        <taxon>Bartonellaceae</taxon>
        <taxon>Bartonella</taxon>
    </lineage>
</organism>
<reference evidence="1 2" key="1">
    <citation type="submission" date="2020-08" db="EMBL/GenBank/DDBJ databases">
        <title>Genomic Encyclopedia of Type Strains, Phase IV (KMG-IV): sequencing the most valuable type-strain genomes for metagenomic binning, comparative biology and taxonomic classification.</title>
        <authorList>
            <person name="Goeker M."/>
        </authorList>
    </citation>
    <scope>NUCLEOTIDE SEQUENCE [LARGE SCALE GENOMIC DNA]</scope>
    <source>
        <strain evidence="1 2">DSM 28538</strain>
    </source>
</reference>
<dbReference type="EMBL" id="JACHIM010000001">
    <property type="protein sequence ID" value="MBB5073297.1"/>
    <property type="molecule type" value="Genomic_DNA"/>
</dbReference>
<comment type="caution">
    <text evidence="1">The sequence shown here is derived from an EMBL/GenBank/DDBJ whole genome shotgun (WGS) entry which is preliminary data.</text>
</comment>
<dbReference type="AlphaFoldDB" id="A0A840NYZ2"/>
<dbReference type="Proteomes" id="UP000561417">
    <property type="component" value="Unassembled WGS sequence"/>
</dbReference>
<accession>A0A840NYZ2</accession>
<proteinExistence type="predicted"/>
<sequence length="58" mass="6756">MCLEANVELTEDTLFEKSTAFILGHNFGKMYLLKKLFSNDKSIFDLFNIYSLCNYSSF</sequence>
<protein>
    <submittedName>
        <fullName evidence="1">Uncharacterized protein</fullName>
    </submittedName>
</protein>